<dbReference type="PANTHER" id="PTHR24198">
    <property type="entry name" value="ANKYRIN REPEAT AND PROTEIN KINASE DOMAIN-CONTAINING PROTEIN"/>
    <property type="match status" value="1"/>
</dbReference>
<keyword evidence="5" id="KW-1185">Reference proteome</keyword>
<feature type="repeat" description="ANK" evidence="3">
    <location>
        <begin position="881"/>
        <end position="913"/>
    </location>
</feature>
<dbReference type="Pfam" id="PF12796">
    <property type="entry name" value="Ank_2"/>
    <property type="match status" value="6"/>
</dbReference>
<dbReference type="InterPro" id="IPR002110">
    <property type="entry name" value="Ankyrin_rpt"/>
</dbReference>
<dbReference type="PANTHER" id="PTHR24198:SF165">
    <property type="entry name" value="ANKYRIN REPEAT-CONTAINING PROTEIN-RELATED"/>
    <property type="match status" value="1"/>
</dbReference>
<dbReference type="InterPro" id="IPR036770">
    <property type="entry name" value="Ankyrin_rpt-contain_sf"/>
</dbReference>
<protein>
    <submittedName>
        <fullName evidence="4">Uncharacterized protein</fullName>
    </submittedName>
</protein>
<sequence length="1413" mass="154526">MSSFNPSTLFEMLEKMRDQNLCPNRIWQACSLIKEWPSRQSTLQEILDGAFPKNSLRHEDHSACSIDFCEFSSRNFAAVQQYHELRLCDESDSMNENHDQKGVCFPLRNRFHDSKLVHAVQLGKLTAWCLDGGTLLEHPRPFMAISHVWSDGTGSGNWPSKQVHQCLFGYFRRIAERFQCEGIWWDTLCVPQDTAARSKALKSMHLNYQNARVTLVHDRFLRNLPFGGADMACLAIVASSWFTRGWTALELAKSRNVKIVFKDSIKDLDKHILGKAQKESFVAKAIKDLRQGRFSSVGDILATLAPRYTSWPRDRATIAGLLAGVEISDTNKDTFQRDIYQNILKKIGRISHDHLFHESITMSKGFSWCATNLFHLPLASTQGRLKVNDAGEVSGLWRFLSVDQLDLKSCLWGNSHELVEAKQQYALEKESNQHLLLLTRSREGPTIEKSKRGILVKILKNPCPEEKPRFKCQFVGSLYFSSALDDSRSVTIQTTIGDTEGWQPLNENENAWHIMEKENDLLPEGLLTGVVGTLGSQTIEPGTEFEAEDFHSASWLGDTSLAMLLTADRRTLLHQRDRLGRRAIHIAAERGHKAFIHMLLDNNDDPNSPIHSDNADNGQTPLHRAAWGGFLDVVGLLLSRGSNANAADRRGNTALHLAADMGFGEVVRRLCEQTQSSVNSQGRNGLTPLHYAALSGHYDVAEILISNNATINIKDSKIGWTALHCAAEDGNTSVIELLLARGAEVDVTDDKVGWTPLHLAAMSGRAATIEKLAEKADLDKEDINGFTPLAFAAINGHFAVVQRLIGHGATINNDTFNWSSEDVRSPNTVTEWLTTNAEKFRAKLSSVKWGRVYLAALDGYTQMTRLVVDGDICINEESVGNGDKLLHWAAKDGRLRVVRLLVQIGTSKMVEDNDGRTPVWWAATAGHDDVIQALFEDIDAEVGNTLLAQAVEEGHEVAVRALLRVGANIETRNRDGETLLYQAVRNRDEAIIRALCEAGANTEATNRYAYTPLLKAAKSGDESEGVVRLLLEAGANVEAADTYRYTPLLVAIRNKSERIVHLLLEAGANIEVTTRENYTPLMKAAESGDGSEGIIKKLLKKGANLEATDAFGYTPLLVAIQEKCEAVVRLLLGQGANMKIINYHGDTPLLLAARNGEGGEGIVRILLAAGDNIEAVNKAGQTPLLLAAQRKLGKGTVQALLEAGANTEAENGGETPLILAANSGHDEIVQVLLKAGANISAANRYGTTPLLAAAHRGHKEVAQMLLEAGANIEAVDNNGATPLCNAANWGHSDIVLMLIESGANIEAANDQGSTPLIRAAVGTYQEVVRILLEAGARIEATDTSGNTALLAAAMNSGRGSIEARRREEEIVQMLLEAGANSGVKNANGETPLSVAIARKQNNIVQALEGADRG</sequence>
<dbReference type="Proteomes" id="UP000286045">
    <property type="component" value="Unassembled WGS sequence"/>
</dbReference>
<evidence type="ECO:0000256" key="1">
    <source>
        <dbReference type="ARBA" id="ARBA00022737"/>
    </source>
</evidence>
<feature type="repeat" description="ANK" evidence="3">
    <location>
        <begin position="1179"/>
        <end position="1212"/>
    </location>
</feature>
<dbReference type="Pfam" id="PF00023">
    <property type="entry name" value="Ank"/>
    <property type="match status" value="4"/>
</dbReference>
<dbReference type="EMBL" id="RYZI01000180">
    <property type="protein sequence ID" value="RWA08874.1"/>
    <property type="molecule type" value="Genomic_DNA"/>
</dbReference>
<proteinExistence type="predicted"/>
<feature type="repeat" description="ANK" evidence="3">
    <location>
        <begin position="1008"/>
        <end position="1042"/>
    </location>
</feature>
<comment type="caution">
    <text evidence="4">The sequence shown here is derived from an EMBL/GenBank/DDBJ whole genome shotgun (WGS) entry which is preliminary data.</text>
</comment>
<feature type="repeat" description="ANK" evidence="3">
    <location>
        <begin position="1144"/>
        <end position="1178"/>
    </location>
</feature>
<gene>
    <name evidence="4" type="ORF">EKO27_g6231</name>
</gene>
<reference evidence="4 5" key="1">
    <citation type="submission" date="2018-12" db="EMBL/GenBank/DDBJ databases">
        <title>Draft genome sequence of Xylaria grammica IHI A82.</title>
        <authorList>
            <person name="Buettner E."/>
            <person name="Kellner H."/>
        </authorList>
    </citation>
    <scope>NUCLEOTIDE SEQUENCE [LARGE SCALE GENOMIC DNA]</scope>
    <source>
        <strain evidence="4 5">IHI A82</strain>
    </source>
</reference>
<feature type="repeat" description="ANK" evidence="3">
    <location>
        <begin position="784"/>
        <end position="816"/>
    </location>
</feature>
<dbReference type="PRINTS" id="PR01415">
    <property type="entry name" value="ANKYRIN"/>
</dbReference>
<feature type="repeat" description="ANK" evidence="3">
    <location>
        <begin position="684"/>
        <end position="716"/>
    </location>
</feature>
<feature type="repeat" description="ANK" evidence="3">
    <location>
        <begin position="1111"/>
        <end position="1143"/>
    </location>
</feature>
<feature type="repeat" description="ANK" evidence="3">
    <location>
        <begin position="942"/>
        <end position="974"/>
    </location>
</feature>
<keyword evidence="2 3" id="KW-0040">ANK repeat</keyword>
<feature type="repeat" description="ANK" evidence="3">
    <location>
        <begin position="1245"/>
        <end position="1277"/>
    </location>
</feature>
<feature type="repeat" description="ANK" evidence="3">
    <location>
        <begin position="579"/>
        <end position="611"/>
    </location>
</feature>
<feature type="repeat" description="ANK" evidence="3">
    <location>
        <begin position="1212"/>
        <end position="1244"/>
    </location>
</feature>
<organism evidence="4 5">
    <name type="scientific">Xylaria grammica</name>
    <dbReference type="NCBI Taxonomy" id="363999"/>
    <lineage>
        <taxon>Eukaryota</taxon>
        <taxon>Fungi</taxon>
        <taxon>Dikarya</taxon>
        <taxon>Ascomycota</taxon>
        <taxon>Pezizomycotina</taxon>
        <taxon>Sordariomycetes</taxon>
        <taxon>Xylariomycetidae</taxon>
        <taxon>Xylariales</taxon>
        <taxon>Xylariaceae</taxon>
        <taxon>Xylaria</taxon>
    </lineage>
</organism>
<evidence type="ECO:0000313" key="5">
    <source>
        <dbReference type="Proteomes" id="UP000286045"/>
    </source>
</evidence>
<feature type="repeat" description="ANK" evidence="3">
    <location>
        <begin position="1076"/>
        <end position="1110"/>
    </location>
</feature>
<dbReference type="SUPFAM" id="SSF48403">
    <property type="entry name" value="Ankyrin repeat"/>
    <property type="match status" value="3"/>
</dbReference>
<dbReference type="STRING" id="363999.A0A439D360"/>
<name>A0A439D360_9PEZI</name>
<dbReference type="Gene3D" id="1.25.40.20">
    <property type="entry name" value="Ankyrin repeat-containing domain"/>
    <property type="match status" value="6"/>
</dbReference>
<evidence type="ECO:0000256" key="3">
    <source>
        <dbReference type="PROSITE-ProRule" id="PRU00023"/>
    </source>
</evidence>
<feature type="repeat" description="ANK" evidence="3">
    <location>
        <begin position="1043"/>
        <end position="1075"/>
    </location>
</feature>
<feature type="repeat" description="ANK" evidence="3">
    <location>
        <begin position="718"/>
        <end position="750"/>
    </location>
</feature>
<feature type="repeat" description="ANK" evidence="3">
    <location>
        <begin position="975"/>
        <end position="1007"/>
    </location>
</feature>
<feature type="repeat" description="ANK" evidence="3">
    <location>
        <begin position="617"/>
        <end position="649"/>
    </location>
</feature>
<evidence type="ECO:0000313" key="4">
    <source>
        <dbReference type="EMBL" id="RWA08874.1"/>
    </source>
</evidence>
<dbReference type="SMART" id="SM00248">
    <property type="entry name" value="ANK"/>
    <property type="match status" value="22"/>
</dbReference>
<keyword evidence="1" id="KW-0677">Repeat</keyword>
<feature type="repeat" description="ANK" evidence="3">
    <location>
        <begin position="1311"/>
        <end position="1343"/>
    </location>
</feature>
<dbReference type="PROSITE" id="PS50297">
    <property type="entry name" value="ANK_REP_REGION"/>
    <property type="match status" value="18"/>
</dbReference>
<accession>A0A439D360</accession>
<feature type="repeat" description="ANK" evidence="3">
    <location>
        <begin position="1278"/>
        <end position="1310"/>
    </location>
</feature>
<dbReference type="PROSITE" id="PS50088">
    <property type="entry name" value="ANK_REPEAT"/>
    <property type="match status" value="18"/>
</dbReference>
<evidence type="ECO:0000256" key="2">
    <source>
        <dbReference type="ARBA" id="ARBA00023043"/>
    </source>
</evidence>